<evidence type="ECO:0000313" key="2">
    <source>
        <dbReference type="Proteomes" id="UP000275408"/>
    </source>
</evidence>
<dbReference type="EMBL" id="RCHS01001074">
    <property type="protein sequence ID" value="RMX55357.1"/>
    <property type="molecule type" value="Genomic_DNA"/>
</dbReference>
<comment type="caution">
    <text evidence="1">The sequence shown here is derived from an EMBL/GenBank/DDBJ whole genome shotgun (WGS) entry which is preliminary data.</text>
</comment>
<organism evidence="1 2">
    <name type="scientific">Pocillopora damicornis</name>
    <name type="common">Cauliflower coral</name>
    <name type="synonym">Millepora damicornis</name>
    <dbReference type="NCBI Taxonomy" id="46731"/>
    <lineage>
        <taxon>Eukaryota</taxon>
        <taxon>Metazoa</taxon>
        <taxon>Cnidaria</taxon>
        <taxon>Anthozoa</taxon>
        <taxon>Hexacorallia</taxon>
        <taxon>Scleractinia</taxon>
        <taxon>Astrocoeniina</taxon>
        <taxon>Pocilloporidae</taxon>
        <taxon>Pocillopora</taxon>
    </lineage>
</organism>
<feature type="non-terminal residue" evidence="1">
    <location>
        <position position="1"/>
    </location>
</feature>
<name>A0A3M6UNT8_POCDA</name>
<accession>A0A3M6UNT8</accession>
<proteinExistence type="predicted"/>
<dbReference type="Proteomes" id="UP000275408">
    <property type="component" value="Unassembled WGS sequence"/>
</dbReference>
<sequence length="142" mass="16496">LFDDYHTIKSVKKSGKTLLSLEIDSILRSEPKGVERRIQNASEIDKEDIETWTSRQIEYLLRRRAAFKGVVTKNSKKAKDIISEKGSRTVLRTVKERVFQALKDASKTTQDRAESEEWLDNLQSEVKDIVGSIEEVFRKPWR</sequence>
<gene>
    <name evidence="1" type="ORF">pdam_00021244</name>
</gene>
<dbReference type="AlphaFoldDB" id="A0A3M6UNT8"/>
<reference evidence="1 2" key="1">
    <citation type="journal article" date="2018" name="Sci. Rep.">
        <title>Comparative analysis of the Pocillopora damicornis genome highlights role of immune system in coral evolution.</title>
        <authorList>
            <person name="Cunning R."/>
            <person name="Bay R.A."/>
            <person name="Gillette P."/>
            <person name="Baker A.C."/>
            <person name="Traylor-Knowles N."/>
        </authorList>
    </citation>
    <scope>NUCLEOTIDE SEQUENCE [LARGE SCALE GENOMIC DNA]</scope>
    <source>
        <strain evidence="1">RSMAS</strain>
        <tissue evidence="1">Whole animal</tissue>
    </source>
</reference>
<evidence type="ECO:0000313" key="1">
    <source>
        <dbReference type="EMBL" id="RMX55357.1"/>
    </source>
</evidence>
<protein>
    <submittedName>
        <fullName evidence="1">Uncharacterized protein</fullName>
    </submittedName>
</protein>
<keyword evidence="2" id="KW-1185">Reference proteome</keyword>